<name>A0A5P5ZG21_9LACO</name>
<organism evidence="2 3">
    <name type="scientific">Lactobacillus acetotolerans</name>
    <dbReference type="NCBI Taxonomy" id="1600"/>
    <lineage>
        <taxon>Bacteria</taxon>
        <taxon>Bacillati</taxon>
        <taxon>Bacillota</taxon>
        <taxon>Bacilli</taxon>
        <taxon>Lactobacillales</taxon>
        <taxon>Lactobacillaceae</taxon>
        <taxon>Lactobacillus</taxon>
    </lineage>
</organism>
<protein>
    <submittedName>
        <fullName evidence="2">Type II toxin-antitoxin system YafQ family toxin</fullName>
    </submittedName>
</protein>
<dbReference type="Pfam" id="PF15738">
    <property type="entry name" value="YafQ_toxin"/>
    <property type="match status" value="1"/>
</dbReference>
<sequence length="119" mass="13963">MSHYLFKPRKSFIRDIKYLSKIDRSIVFKINDAISILKCGEKLPSEFKDHSLNGLYEGYREFHIRDTPKDFTASESNDVIVIYKIRYSQLVLIGVHAGSHDKLFHGPFSRYNKKINHDD</sequence>
<reference evidence="2 3" key="1">
    <citation type="submission" date="2019-09" db="EMBL/GenBank/DDBJ databases">
        <title>Genome sequencing of Lactobacillus acetotolerans.</title>
        <authorList>
            <person name="Kim K."/>
        </authorList>
    </citation>
    <scope>NUCLEOTIDE SEQUENCE [LARGE SCALE GENOMIC DNA]</scope>
    <source>
        <strain evidence="2 3">LA749</strain>
    </source>
</reference>
<dbReference type="Gene3D" id="3.30.2310.20">
    <property type="entry name" value="RelE-like"/>
    <property type="match status" value="1"/>
</dbReference>
<gene>
    <name evidence="2" type="ORF">LA749_00530</name>
</gene>
<evidence type="ECO:0000256" key="1">
    <source>
        <dbReference type="ARBA" id="ARBA00022649"/>
    </source>
</evidence>
<dbReference type="AlphaFoldDB" id="A0A5P5ZG21"/>
<dbReference type="InterPro" id="IPR004386">
    <property type="entry name" value="Toxin_YafQ-like"/>
</dbReference>
<dbReference type="SUPFAM" id="SSF143011">
    <property type="entry name" value="RelE-like"/>
    <property type="match status" value="1"/>
</dbReference>
<dbReference type="NCBIfam" id="TIGR02385">
    <property type="entry name" value="RelE_StbE"/>
    <property type="match status" value="1"/>
</dbReference>
<dbReference type="GO" id="GO:0004521">
    <property type="term" value="F:RNA endonuclease activity"/>
    <property type="evidence" value="ECO:0007669"/>
    <property type="project" value="TreeGrafter"/>
</dbReference>
<dbReference type="InterPro" id="IPR035093">
    <property type="entry name" value="RelE/ParE_toxin_dom_sf"/>
</dbReference>
<dbReference type="PANTHER" id="PTHR40588:SF1">
    <property type="entry name" value="MRNA INTERFERASE TOXIN YAFQ"/>
    <property type="match status" value="1"/>
</dbReference>
<accession>A0A5P5ZG21</accession>
<keyword evidence="1" id="KW-1277">Toxin-antitoxin system</keyword>
<dbReference type="Proteomes" id="UP000325393">
    <property type="component" value="Chromosome"/>
</dbReference>
<dbReference type="PANTHER" id="PTHR40588">
    <property type="entry name" value="MRNA INTERFERASE TOXIN YAFQ"/>
    <property type="match status" value="1"/>
</dbReference>
<dbReference type="RefSeq" id="WP_054681631.1">
    <property type="nucleotide sequence ID" value="NZ_CP044496.1"/>
</dbReference>
<dbReference type="GO" id="GO:0006402">
    <property type="term" value="P:mRNA catabolic process"/>
    <property type="evidence" value="ECO:0007669"/>
    <property type="project" value="TreeGrafter"/>
</dbReference>
<dbReference type="InterPro" id="IPR007712">
    <property type="entry name" value="RelE/ParE_toxin"/>
</dbReference>
<dbReference type="GeneID" id="78211459"/>
<dbReference type="EMBL" id="CP044496">
    <property type="protein sequence ID" value="QFG50597.1"/>
    <property type="molecule type" value="Genomic_DNA"/>
</dbReference>
<evidence type="ECO:0000313" key="3">
    <source>
        <dbReference type="Proteomes" id="UP000325393"/>
    </source>
</evidence>
<evidence type="ECO:0000313" key="2">
    <source>
        <dbReference type="EMBL" id="QFG50597.1"/>
    </source>
</evidence>
<proteinExistence type="predicted"/>
<dbReference type="GO" id="GO:0006415">
    <property type="term" value="P:translational termination"/>
    <property type="evidence" value="ECO:0007669"/>
    <property type="project" value="TreeGrafter"/>
</dbReference>